<keyword evidence="3" id="KW-0479">Metal-binding</keyword>
<evidence type="ECO:0000256" key="3">
    <source>
        <dbReference type="ARBA" id="ARBA00022723"/>
    </source>
</evidence>
<keyword evidence="4" id="KW-0408">Iron</keyword>
<evidence type="ECO:0000256" key="1">
    <source>
        <dbReference type="ARBA" id="ARBA00004496"/>
    </source>
</evidence>
<accession>A0A2G1C015</accession>
<dbReference type="Pfam" id="PF01814">
    <property type="entry name" value="Hemerythrin"/>
    <property type="match status" value="1"/>
</dbReference>
<dbReference type="NCBIfam" id="TIGR03652">
    <property type="entry name" value="FeS_repair_RIC"/>
    <property type="match status" value="1"/>
</dbReference>
<dbReference type="GO" id="GO:0046872">
    <property type="term" value="F:metal ion binding"/>
    <property type="evidence" value="ECO:0007669"/>
    <property type="project" value="UniProtKB-KW"/>
</dbReference>
<dbReference type="EMBL" id="JAUYVU010000005">
    <property type="protein sequence ID" value="MDP2541346.1"/>
    <property type="molecule type" value="Genomic_DNA"/>
</dbReference>
<evidence type="ECO:0000313" key="9">
    <source>
        <dbReference type="Proteomes" id="UP001242342"/>
    </source>
</evidence>
<dbReference type="Proteomes" id="UP000222163">
    <property type="component" value="Unassembled WGS sequence"/>
</dbReference>
<evidence type="ECO:0000313" key="8">
    <source>
        <dbReference type="Proteomes" id="UP000222163"/>
    </source>
</evidence>
<gene>
    <name evidence="7" type="primary">ric</name>
    <name evidence="7" type="ORF">CSC81_00855</name>
    <name evidence="6" type="ORF">Q8W23_07650</name>
</gene>
<dbReference type="PANTHER" id="PTHR36438:SF1">
    <property type="entry name" value="IRON-SULFUR CLUSTER REPAIR PROTEIN YTFE"/>
    <property type="match status" value="1"/>
</dbReference>
<dbReference type="RefSeq" id="WP_099213870.1">
    <property type="nucleotide sequence ID" value="NZ_JAUYVU010000005.1"/>
</dbReference>
<reference evidence="7 8" key="1">
    <citation type="journal article" date="2016" name="Nat. Commun.">
        <title>Microbial interactions lead to rapid micro-scale successions on model marine particles.</title>
        <authorList>
            <person name="Datta M.S."/>
            <person name="Sliwerska E."/>
            <person name="Gore J."/>
            <person name="Polz M.F."/>
            <person name="Cordero O.X."/>
        </authorList>
    </citation>
    <scope>NUCLEOTIDE SEQUENCE [LARGE SCALE GENOMIC DNA]</scope>
    <source>
        <strain evidence="7 8">4G03</strain>
    </source>
</reference>
<dbReference type="GO" id="GO:0005737">
    <property type="term" value="C:cytoplasm"/>
    <property type="evidence" value="ECO:0007669"/>
    <property type="project" value="UniProtKB-SubCell"/>
</dbReference>
<dbReference type="Gene3D" id="1.10.3910.10">
    <property type="entry name" value="SP0561-like"/>
    <property type="match status" value="1"/>
</dbReference>
<dbReference type="Gene3D" id="1.20.120.520">
    <property type="entry name" value="nmb1532 protein domain like"/>
    <property type="match status" value="1"/>
</dbReference>
<dbReference type="Proteomes" id="UP001242342">
    <property type="component" value="Unassembled WGS sequence"/>
</dbReference>
<evidence type="ECO:0000313" key="7">
    <source>
        <dbReference type="EMBL" id="PHN99195.1"/>
    </source>
</evidence>
<feature type="domain" description="Hemerythrin-like" evidence="5">
    <location>
        <begin position="83"/>
        <end position="231"/>
    </location>
</feature>
<dbReference type="AlphaFoldDB" id="A0A2G1C015"/>
<comment type="subcellular location">
    <subcellularLocation>
        <location evidence="1">Cytoplasm</location>
    </subcellularLocation>
</comment>
<evidence type="ECO:0000259" key="5">
    <source>
        <dbReference type="Pfam" id="PF01814"/>
    </source>
</evidence>
<dbReference type="PANTHER" id="PTHR36438">
    <property type="entry name" value="IRON-SULFUR CLUSTER REPAIR PROTEIN YTFE"/>
    <property type="match status" value="1"/>
</dbReference>
<comment type="caution">
    <text evidence="7">The sequence shown here is derived from an EMBL/GenBank/DDBJ whole genome shotgun (WGS) entry which is preliminary data.</text>
</comment>
<protein>
    <submittedName>
        <fullName evidence="7">Iron-sulfur cluster repair di-iron protein</fullName>
    </submittedName>
</protein>
<sequence>MEINNNTTVADIVANNYKTATIFKLYGIDFCCNGNRTIQEVSTKKNIVPDTLINKLIRIDKGSKSTNDYQNWSLDFLCDYVYQNHHTYVEKQIPEILEYLTKIAKVHGNNHPELHEVLQLFKESAGELTTHMKKEELILFPFIKKLVEASNSKTPLSPPPFGTVENPINMMHTEHDNEGNRFRTIAELTNNYTPPEDACNTYKVALAMLQEFEEDLHKHIHLENNILFKKAIKLENKLNN</sequence>
<evidence type="ECO:0000256" key="4">
    <source>
        <dbReference type="ARBA" id="ARBA00023004"/>
    </source>
</evidence>
<keyword evidence="2" id="KW-0963">Cytoplasm</keyword>
<evidence type="ECO:0000313" key="6">
    <source>
        <dbReference type="EMBL" id="MDP2541346.1"/>
    </source>
</evidence>
<keyword evidence="9" id="KW-1185">Reference proteome</keyword>
<dbReference type="EMBL" id="PDUU01000001">
    <property type="protein sequence ID" value="PHN99195.1"/>
    <property type="molecule type" value="Genomic_DNA"/>
</dbReference>
<proteinExistence type="predicted"/>
<dbReference type="InterPro" id="IPR019903">
    <property type="entry name" value="RIC_family"/>
</dbReference>
<organism evidence="7 8">
    <name type="scientific">Tenacibaculum discolor</name>
    <dbReference type="NCBI Taxonomy" id="361581"/>
    <lineage>
        <taxon>Bacteria</taxon>
        <taxon>Pseudomonadati</taxon>
        <taxon>Bacteroidota</taxon>
        <taxon>Flavobacteriia</taxon>
        <taxon>Flavobacteriales</taxon>
        <taxon>Flavobacteriaceae</taxon>
        <taxon>Tenacibaculum</taxon>
    </lineage>
</organism>
<reference evidence="6 9" key="3">
    <citation type="submission" date="2023-07" db="EMBL/GenBank/DDBJ databases">
        <title>Genome content predicts the carbon catabolic preferences of heterotrophic bacteria.</title>
        <authorList>
            <person name="Gralka M."/>
        </authorList>
    </citation>
    <scope>NUCLEOTIDE SEQUENCE [LARGE SCALE GENOMIC DNA]</scope>
    <source>
        <strain evidence="6 9">4G03</strain>
    </source>
</reference>
<dbReference type="InterPro" id="IPR012312">
    <property type="entry name" value="Hemerythrin-like"/>
</dbReference>
<dbReference type="Pfam" id="PF04405">
    <property type="entry name" value="ScdA_N"/>
    <property type="match status" value="1"/>
</dbReference>
<reference evidence="7" key="2">
    <citation type="submission" date="2017-10" db="EMBL/GenBank/DDBJ databases">
        <authorList>
            <person name="Enke T.N."/>
            <person name="Cordero O.X."/>
        </authorList>
    </citation>
    <scope>NUCLEOTIDE SEQUENCE</scope>
    <source>
        <strain evidence="7">4G03</strain>
    </source>
</reference>
<evidence type="ECO:0000256" key="2">
    <source>
        <dbReference type="ARBA" id="ARBA00022490"/>
    </source>
</evidence>
<name>A0A2G1C015_9FLAO</name>
<dbReference type="InterPro" id="IPR038062">
    <property type="entry name" value="ScdA-like_N_sf"/>
</dbReference>